<dbReference type="GO" id="GO:0050661">
    <property type="term" value="F:NADP binding"/>
    <property type="evidence" value="ECO:0007669"/>
    <property type="project" value="InterPro"/>
</dbReference>
<dbReference type="InterPro" id="IPR036291">
    <property type="entry name" value="NAD(P)-bd_dom_sf"/>
</dbReference>
<evidence type="ECO:0000259" key="1">
    <source>
        <dbReference type="Pfam" id="PF03446"/>
    </source>
</evidence>
<keyword evidence="4" id="KW-1185">Reference proteome</keyword>
<dbReference type="InterPro" id="IPR013328">
    <property type="entry name" value="6PGD_dom2"/>
</dbReference>
<dbReference type="Pfam" id="PF03446">
    <property type="entry name" value="NAD_binding_2"/>
    <property type="match status" value="1"/>
</dbReference>
<dbReference type="InterPro" id="IPR008927">
    <property type="entry name" value="6-PGluconate_DH-like_C_sf"/>
</dbReference>
<dbReference type="Gene3D" id="1.10.1040.10">
    <property type="entry name" value="N-(1-d-carboxylethyl)-l-norvaline Dehydrogenase, domain 2"/>
    <property type="match status" value="1"/>
</dbReference>
<evidence type="ECO:0000313" key="4">
    <source>
        <dbReference type="Proteomes" id="UP000192674"/>
    </source>
</evidence>
<sequence>MIGIVHPGQMGAAVAKNLVDRGLQVGWASAGRGPDTRGRAAAAGLIDCETVARLADECDIVLSICPPHAAVETAQQLRGYTGLYADLNAVSPTTATHIGEHVDRFVDGGIIGPPPHTDGTTRLYLAGDEAHTIAALFDGTPLRAQVLGPQPGDASALKMIYAAWTKGTAAMLLAIRTAARSFGVEDALVEEWEISQPTLPARSEQAAQSALANGWRWAFELEEIGHTFAEADLPAGFGAAAAEIFGRVGRGGDDLDTAITRLMGD</sequence>
<feature type="domain" description="6-phosphogluconate dehydrogenase NADP-binding" evidence="1">
    <location>
        <begin position="2"/>
        <end position="75"/>
    </location>
</feature>
<evidence type="ECO:0000259" key="2">
    <source>
        <dbReference type="Pfam" id="PF09130"/>
    </source>
</evidence>
<accession>A0A1Y5WT59</accession>
<proteinExistence type="predicted"/>
<dbReference type="AlphaFoldDB" id="A0A1Y5WT59"/>
<gene>
    <name evidence="3" type="ORF">SAMN05661093_00212</name>
</gene>
<evidence type="ECO:0000313" key="3">
    <source>
        <dbReference type="EMBL" id="SMC49494.1"/>
    </source>
</evidence>
<dbReference type="InterPro" id="IPR015814">
    <property type="entry name" value="Pgluconate_DH_NAD-bd_C"/>
</dbReference>
<organism evidence="3 4">
    <name type="scientific">Kibdelosporangium aridum</name>
    <dbReference type="NCBI Taxonomy" id="2030"/>
    <lineage>
        <taxon>Bacteria</taxon>
        <taxon>Bacillati</taxon>
        <taxon>Actinomycetota</taxon>
        <taxon>Actinomycetes</taxon>
        <taxon>Pseudonocardiales</taxon>
        <taxon>Pseudonocardiaceae</taxon>
        <taxon>Kibdelosporangium</taxon>
    </lineage>
</organism>
<dbReference type="Proteomes" id="UP000192674">
    <property type="component" value="Unassembled WGS sequence"/>
</dbReference>
<protein>
    <submittedName>
        <fullName evidence="3">3-hydroxyisobutyrate dehydrogenase</fullName>
    </submittedName>
</protein>
<reference evidence="3 4" key="1">
    <citation type="submission" date="2017-04" db="EMBL/GenBank/DDBJ databases">
        <authorList>
            <person name="Afonso C.L."/>
            <person name="Miller P.J."/>
            <person name="Scott M.A."/>
            <person name="Spackman E."/>
            <person name="Goraichik I."/>
            <person name="Dimitrov K.M."/>
            <person name="Suarez D.L."/>
            <person name="Swayne D.E."/>
        </authorList>
    </citation>
    <scope>NUCLEOTIDE SEQUENCE [LARGE SCALE GENOMIC DNA]</scope>
    <source>
        <strain evidence="3 4">DSM 43828</strain>
    </source>
</reference>
<dbReference type="SUPFAM" id="SSF48179">
    <property type="entry name" value="6-phosphogluconate dehydrogenase C-terminal domain-like"/>
    <property type="match status" value="1"/>
</dbReference>
<dbReference type="Gene3D" id="3.40.50.720">
    <property type="entry name" value="NAD(P)-binding Rossmann-like Domain"/>
    <property type="match status" value="1"/>
</dbReference>
<dbReference type="SUPFAM" id="SSF51735">
    <property type="entry name" value="NAD(P)-binding Rossmann-fold domains"/>
    <property type="match status" value="1"/>
</dbReference>
<dbReference type="InterPro" id="IPR006115">
    <property type="entry name" value="6PGDH_NADP-bd"/>
</dbReference>
<dbReference type="RefSeq" id="WP_084424177.1">
    <property type="nucleotide sequence ID" value="NZ_FWXV01000001.1"/>
</dbReference>
<dbReference type="Pfam" id="PF09130">
    <property type="entry name" value="DUF1932"/>
    <property type="match status" value="1"/>
</dbReference>
<dbReference type="OrthoDB" id="1271986at2"/>
<name>A0A1Y5WT59_KIBAR</name>
<dbReference type="EMBL" id="FWXV01000001">
    <property type="protein sequence ID" value="SMC49494.1"/>
    <property type="molecule type" value="Genomic_DNA"/>
</dbReference>
<feature type="domain" description="Phosphogluconate dehydrogenase NAD-binding putative C-terminal" evidence="2">
    <location>
        <begin position="179"/>
        <end position="247"/>
    </location>
</feature>